<feature type="transmembrane region" description="Helical" evidence="8">
    <location>
        <begin position="1104"/>
        <end position="1122"/>
    </location>
</feature>
<feature type="transmembrane region" description="Helical" evidence="8">
    <location>
        <begin position="851"/>
        <end position="870"/>
    </location>
</feature>
<evidence type="ECO:0000256" key="7">
    <source>
        <dbReference type="ARBA" id="ARBA00023303"/>
    </source>
</evidence>
<feature type="domain" description="TRPM-like" evidence="11">
    <location>
        <begin position="545"/>
        <end position="827"/>
    </location>
</feature>
<dbReference type="Proteomes" id="UP001497497">
    <property type="component" value="Unassembled WGS sequence"/>
</dbReference>
<evidence type="ECO:0000313" key="12">
    <source>
        <dbReference type="EMBL" id="CAL1535907.1"/>
    </source>
</evidence>
<gene>
    <name evidence="12" type="ORF">GSLYS_00009864001</name>
</gene>
<keyword evidence="3 8" id="KW-0812">Transmembrane</keyword>
<keyword evidence="7" id="KW-0407">Ion channel</keyword>
<protein>
    <submittedName>
        <fullName evidence="12">Uncharacterized protein</fullName>
    </submittedName>
</protein>
<evidence type="ECO:0000313" key="13">
    <source>
        <dbReference type="Proteomes" id="UP001497497"/>
    </source>
</evidence>
<comment type="subcellular location">
    <subcellularLocation>
        <location evidence="1">Membrane</location>
        <topology evidence="1">Multi-pass membrane protein</topology>
    </subcellularLocation>
</comment>
<dbReference type="GO" id="GO:0099604">
    <property type="term" value="F:ligand-gated calcium channel activity"/>
    <property type="evidence" value="ECO:0007669"/>
    <property type="project" value="TreeGrafter"/>
</dbReference>
<feature type="transmembrane region" description="Helical" evidence="8">
    <location>
        <begin position="1159"/>
        <end position="1181"/>
    </location>
</feature>
<keyword evidence="13" id="KW-1185">Reference proteome</keyword>
<name>A0AAV2HSQ6_LYMST</name>
<evidence type="ECO:0000259" key="10">
    <source>
        <dbReference type="Pfam" id="PF18139"/>
    </source>
</evidence>
<dbReference type="Pfam" id="PF18139">
    <property type="entry name" value="LSDAT_euk"/>
    <property type="match status" value="1"/>
</dbReference>
<feature type="transmembrane region" description="Helical" evidence="8">
    <location>
        <begin position="1078"/>
        <end position="1097"/>
    </location>
</feature>
<dbReference type="InterPro" id="IPR041491">
    <property type="entry name" value="TRPM_SLOG"/>
</dbReference>
<dbReference type="InterPro" id="IPR005821">
    <property type="entry name" value="Ion_trans_dom"/>
</dbReference>
<evidence type="ECO:0000256" key="4">
    <source>
        <dbReference type="ARBA" id="ARBA00022989"/>
    </source>
</evidence>
<feature type="transmembrane region" description="Helical" evidence="8">
    <location>
        <begin position="935"/>
        <end position="954"/>
    </location>
</feature>
<dbReference type="InterPro" id="IPR050927">
    <property type="entry name" value="TRPM"/>
</dbReference>
<feature type="transmembrane region" description="Helical" evidence="8">
    <location>
        <begin position="1039"/>
        <end position="1058"/>
    </location>
</feature>
<feature type="transmembrane region" description="Helical" evidence="8">
    <location>
        <begin position="1007"/>
        <end position="1027"/>
    </location>
</feature>
<dbReference type="Pfam" id="PF00520">
    <property type="entry name" value="Ion_trans"/>
    <property type="match status" value="1"/>
</dbReference>
<reference evidence="12 13" key="1">
    <citation type="submission" date="2024-04" db="EMBL/GenBank/DDBJ databases">
        <authorList>
            <consortium name="Genoscope - CEA"/>
            <person name="William W."/>
        </authorList>
    </citation>
    <scope>NUCLEOTIDE SEQUENCE [LARGE SCALE GENOMIC DNA]</scope>
</reference>
<keyword evidence="2" id="KW-0813">Transport</keyword>
<dbReference type="Pfam" id="PF25508">
    <property type="entry name" value="TRPM2"/>
    <property type="match status" value="1"/>
</dbReference>
<feature type="domain" description="Ion transport" evidence="9">
    <location>
        <begin position="941"/>
        <end position="1195"/>
    </location>
</feature>
<evidence type="ECO:0000259" key="11">
    <source>
        <dbReference type="Pfam" id="PF25508"/>
    </source>
</evidence>
<dbReference type="PANTHER" id="PTHR13800">
    <property type="entry name" value="TRANSIENT RECEPTOR POTENTIAL CATION CHANNEL, SUBFAMILY M, MEMBER 6"/>
    <property type="match status" value="1"/>
</dbReference>
<evidence type="ECO:0000256" key="5">
    <source>
        <dbReference type="ARBA" id="ARBA00023065"/>
    </source>
</evidence>
<comment type="caution">
    <text evidence="12">The sequence shown here is derived from an EMBL/GenBank/DDBJ whole genome shotgun (WGS) entry which is preliminary data.</text>
</comment>
<dbReference type="InterPro" id="IPR057366">
    <property type="entry name" value="TRPM-like"/>
</dbReference>
<evidence type="ECO:0000259" key="9">
    <source>
        <dbReference type="Pfam" id="PF00520"/>
    </source>
</evidence>
<feature type="domain" description="TRPM SLOG" evidence="10">
    <location>
        <begin position="216"/>
        <end position="485"/>
    </location>
</feature>
<keyword evidence="5" id="KW-0406">Ion transport</keyword>
<evidence type="ECO:0000256" key="1">
    <source>
        <dbReference type="ARBA" id="ARBA00004141"/>
    </source>
</evidence>
<dbReference type="PANTHER" id="PTHR13800:SF12">
    <property type="entry name" value="TRANSIENT RECEPTOR POTENTIAL CATION CHANNEL SUBFAMILY M MEMBER-LIKE 2"/>
    <property type="match status" value="1"/>
</dbReference>
<evidence type="ECO:0000256" key="2">
    <source>
        <dbReference type="ARBA" id="ARBA00022448"/>
    </source>
</evidence>
<dbReference type="EMBL" id="CAXITT010000215">
    <property type="protein sequence ID" value="CAL1535907.1"/>
    <property type="molecule type" value="Genomic_DNA"/>
</dbReference>
<dbReference type="GO" id="GO:0005886">
    <property type="term" value="C:plasma membrane"/>
    <property type="evidence" value="ECO:0007669"/>
    <property type="project" value="TreeGrafter"/>
</dbReference>
<evidence type="ECO:0000256" key="8">
    <source>
        <dbReference type="SAM" id="Phobius"/>
    </source>
</evidence>
<keyword evidence="6 8" id="KW-0472">Membrane</keyword>
<proteinExistence type="predicted"/>
<evidence type="ECO:0000256" key="3">
    <source>
        <dbReference type="ARBA" id="ARBA00022692"/>
    </source>
</evidence>
<sequence>MDDENFKFKYRGKTKEWKIIYRTDTSPESASNSLHSSKADANENLFVLDNSNGLKNEKEKNVGIPKGPASLGCLLSATSVPEKPFTEINSIERDIVEMLPERGINNSNEKLHRQIRQINTLNMNLNKESDHFISQDETASFIKSNIFQRDCKLIIEEETKDICQCGRSVKEHSKSVQMGVGAVKWDKEQHTIKKPCDSFGQIQFSGFGSSMTTPLYARICHKTERLVVWELMIQYWKMPPPRLLISVTGGAQKFELKPRLSSLLKQGLVGSAVNTGAWIITGGTKSGVMEFVGEAVKDHMTIHGSSTDDECVALGIVSWGAVGSKKALDGSGMQKNGFWPATYDNEELQEKRAHLDPNHTHFLLVDDGTEGKFGIEIEFRSALEKFISDIESDGIKIPVVLVVVEGGPGTMETVQKSLEKGTPAVIVKGSGRAADFLAYAYEEAMKSCYRNNKLTYTDDFDKKIEEQVKKAFEKAKEQISVVNIVKKCLEKHNLISVFDLEKSESVKDIDREILCALLKANKSDCKSQLNLALAWNRCDIARQQIFTSENRKKLKDQLGDLHEEMFTALVQDKTDFVQLFLDNGVDIKKFLKIKTLWKLYFECLESDVSEASILKNLTAYEEQSWLSYFTCQSYDDDKTKVSVLLQSINKVIIRLLDDESFDFYADKKYLVESEEQKGSENEASLNVKPCKYKESEVASGQIKSRKDLTFDFEYPERDLFIFAIFFNRRKMADLFLKLGVDQIGTSLLGCSLLKALSVKAESYEETALSNSFLVHSQILENFAISVLNECYMRSKLDAHTLLYRDMKQLGNIPILVLAERQQLMDFAEHPACQTKLTSIWKSDISPRTSQLMILLTSVLPFLIMFMKFNVPDHKSAKSNQVEAVGSTCLPSSKKPLKELSKFTKLKEVKVGCSGENRLNVFRALYKFYSAPVTKFTTNIMAYIILLGLFSYFLLTNIQPVGEPNSPSVIEYIVWAWFATMFLEEIRQVTSTHQRSITYKLSSWFDDFWNRFDLLTFICLVISIIMRYQLEMDKFVYTRVVYSITLVLTYLRFMQFYFAQPDMGPKVIMIRRMLTDLSFFFFILLVFVLGFGVAYHINMFPNQPLSWSILYTVFLYPYFQIYGELFLDELGGKIADGDGCTKNQTIWLEDPSQRCPEKNAIVYIFLAVYLVLTNILLINLLIAMFSYTFQKVQENSTKVWRFYRISLVYEYFDRPSLVPPIIIINLIWRMIRSFIPGLNVGTHVKFGVTLTHDANQRLRLFEKSAVDAHLAQSSVKERELLDFRVASTSDRLELVMSDLQKIKEAVQSGTQIELRQGIPDGPHDHNLQETDA</sequence>
<evidence type="ECO:0000256" key="6">
    <source>
        <dbReference type="ARBA" id="ARBA00023136"/>
    </source>
</evidence>
<accession>A0AAV2HSQ6</accession>
<keyword evidence="4 8" id="KW-1133">Transmembrane helix</keyword>
<organism evidence="12 13">
    <name type="scientific">Lymnaea stagnalis</name>
    <name type="common">Great pond snail</name>
    <name type="synonym">Helix stagnalis</name>
    <dbReference type="NCBI Taxonomy" id="6523"/>
    <lineage>
        <taxon>Eukaryota</taxon>
        <taxon>Metazoa</taxon>
        <taxon>Spiralia</taxon>
        <taxon>Lophotrochozoa</taxon>
        <taxon>Mollusca</taxon>
        <taxon>Gastropoda</taxon>
        <taxon>Heterobranchia</taxon>
        <taxon>Euthyneura</taxon>
        <taxon>Panpulmonata</taxon>
        <taxon>Hygrophila</taxon>
        <taxon>Lymnaeoidea</taxon>
        <taxon>Lymnaeidae</taxon>
        <taxon>Lymnaea</taxon>
    </lineage>
</organism>